<evidence type="ECO:0000313" key="3">
    <source>
        <dbReference type="Proteomes" id="UP001156215"/>
    </source>
</evidence>
<dbReference type="AlphaFoldDB" id="A0A9E9P4E0"/>
<name>A0A9E9P4E0_9BURK</name>
<accession>A0A9E9P4E0</accession>
<dbReference type="InterPro" id="IPR014991">
    <property type="entry name" value="DUF1840"/>
</dbReference>
<dbReference type="EMBL" id="CP098242">
    <property type="protein sequence ID" value="WAW11175.1"/>
    <property type="molecule type" value="Genomic_DNA"/>
</dbReference>
<sequence>MLVTFKSKATGDLYMFEENARQILDLLGKEVRQGIITAEQTGDAIKVLEAEIARQKIEEAREKEEREKEEREAEERRFYGEGKDEEDEKEKERLRGKPEPQKVEPSVPFSARAYPFLQMLKAAHKKERDIVWGV</sequence>
<keyword evidence="3" id="KW-1185">Reference proteome</keyword>
<gene>
    <name evidence="2" type="ORF">NB640_05970</name>
</gene>
<proteinExistence type="predicted"/>
<evidence type="ECO:0000313" key="2">
    <source>
        <dbReference type="EMBL" id="WAW11175.1"/>
    </source>
</evidence>
<evidence type="ECO:0000256" key="1">
    <source>
        <dbReference type="SAM" id="MobiDB-lite"/>
    </source>
</evidence>
<reference evidence="2" key="1">
    <citation type="journal article" date="2022" name="Front. Microbiol.">
        <title>New perspectives on an old grouping: The genomic and phenotypic variability of Oxalobacter formigenes and the implications for calcium oxalate stone prevention.</title>
        <authorList>
            <person name="Chmiel J.A."/>
            <person name="Carr C."/>
            <person name="Stuivenberg G.A."/>
            <person name="Venema R."/>
            <person name="Chanyi R.M."/>
            <person name="Al K.F."/>
            <person name="Giguere D."/>
            <person name="Say H."/>
            <person name="Akouris P.P."/>
            <person name="Dominguez Romero S.A."/>
            <person name="Kwong A."/>
            <person name="Tai V."/>
            <person name="Koval S.F."/>
            <person name="Razvi H."/>
            <person name="Bjazevic J."/>
            <person name="Burton J.P."/>
        </authorList>
    </citation>
    <scope>NUCLEOTIDE SEQUENCE</scope>
    <source>
        <strain evidence="2">WoOx3</strain>
    </source>
</reference>
<dbReference type="Proteomes" id="UP001156215">
    <property type="component" value="Chromosome"/>
</dbReference>
<dbReference type="KEGG" id="ovb:NB640_05970"/>
<protein>
    <submittedName>
        <fullName evidence="2">DUF1840 domain-containing protein</fullName>
    </submittedName>
</protein>
<feature type="compositionally biased region" description="Basic and acidic residues" evidence="1">
    <location>
        <begin position="90"/>
        <end position="102"/>
    </location>
</feature>
<dbReference type="Pfam" id="PF08895">
    <property type="entry name" value="DUF1840"/>
    <property type="match status" value="1"/>
</dbReference>
<organism evidence="2 3">
    <name type="scientific">Oxalobacter vibrioformis</name>
    <dbReference type="NCBI Taxonomy" id="933080"/>
    <lineage>
        <taxon>Bacteria</taxon>
        <taxon>Pseudomonadati</taxon>
        <taxon>Pseudomonadota</taxon>
        <taxon>Betaproteobacteria</taxon>
        <taxon>Burkholderiales</taxon>
        <taxon>Oxalobacteraceae</taxon>
        <taxon>Oxalobacter</taxon>
    </lineage>
</organism>
<feature type="compositionally biased region" description="Basic and acidic residues" evidence="1">
    <location>
        <begin position="57"/>
        <end position="82"/>
    </location>
</feature>
<feature type="region of interest" description="Disordered" evidence="1">
    <location>
        <begin position="57"/>
        <end position="106"/>
    </location>
</feature>
<dbReference type="RefSeq" id="WP_269310285.1">
    <property type="nucleotide sequence ID" value="NZ_CP098242.1"/>
</dbReference>